<protein>
    <submittedName>
        <fullName evidence="2">Uncharacterized protein</fullName>
    </submittedName>
</protein>
<accession>A0A1H1N4L5</accession>
<sequence>MTDAFSAMKDVRAAYDAVVLAPNDPVAIATFAAAHQAHANTYVEAFDVGGVTYPRTDGHKLSEREARGAISRLLASGSTAMDFRPSVIRAAYPLPEEVVRQEVVEMVALAKDIVALNWRTDVIDDVTKTKVRALLRMPTDCGSYKTMQKAKTAAGRRRSKAKDQQRPYDEPLIGYDADHLIPDQVLRGSCTRNNSATKAGSYATWLQDSQNEGSQHRFATNAQNEAKKKIEIAQGNQDNPTLGQYMEYVFEWMTDIYTMADLSVDIAIHDTHLGSGEHFEQYAVKGFALAQAGFMTWPERQLIGKAVATVLMIDALEFYASINMNKDYVLPLFSDIPPTVTQQPVPNTSSPT</sequence>
<dbReference type="EMBL" id="LT629762">
    <property type="protein sequence ID" value="SDR93665.1"/>
    <property type="molecule type" value="Genomic_DNA"/>
</dbReference>
<dbReference type="RefSeq" id="WP_092269947.1">
    <property type="nucleotide sequence ID" value="NZ_JBJGXP010000008.1"/>
</dbReference>
<reference evidence="3" key="1">
    <citation type="submission" date="2016-10" db="EMBL/GenBank/DDBJ databases">
        <authorList>
            <person name="Varghese N."/>
            <person name="Submissions S."/>
        </authorList>
    </citation>
    <scope>NUCLEOTIDE SEQUENCE [LARGE SCALE GENOMIC DNA]</scope>
    <source>
        <strain evidence="3">LMG 26867</strain>
    </source>
</reference>
<evidence type="ECO:0000256" key="1">
    <source>
        <dbReference type="SAM" id="MobiDB-lite"/>
    </source>
</evidence>
<dbReference type="Proteomes" id="UP000198481">
    <property type="component" value="Chromosome I"/>
</dbReference>
<dbReference type="AlphaFoldDB" id="A0A1H1N4L5"/>
<proteinExistence type="predicted"/>
<gene>
    <name evidence="2" type="ORF">SAMN05216222_0339</name>
</gene>
<feature type="region of interest" description="Disordered" evidence="1">
    <location>
        <begin position="146"/>
        <end position="169"/>
    </location>
</feature>
<evidence type="ECO:0000313" key="2">
    <source>
        <dbReference type="EMBL" id="SDR93665.1"/>
    </source>
</evidence>
<organism evidence="2 3">
    <name type="scientific">Pseudomonas prosekii</name>
    <dbReference type="NCBI Taxonomy" id="1148509"/>
    <lineage>
        <taxon>Bacteria</taxon>
        <taxon>Pseudomonadati</taxon>
        <taxon>Pseudomonadota</taxon>
        <taxon>Gammaproteobacteria</taxon>
        <taxon>Pseudomonadales</taxon>
        <taxon>Pseudomonadaceae</taxon>
        <taxon>Pseudomonas</taxon>
    </lineage>
</organism>
<evidence type="ECO:0000313" key="3">
    <source>
        <dbReference type="Proteomes" id="UP000198481"/>
    </source>
</evidence>
<dbReference type="STRING" id="1148509.SAMN05216222_0339"/>
<name>A0A1H1N4L5_9PSED</name>